<dbReference type="KEGG" id="mik:FOE78_01610"/>
<evidence type="ECO:0000313" key="4">
    <source>
        <dbReference type="Proteomes" id="UP000319263"/>
    </source>
</evidence>
<feature type="transmembrane region" description="Helical" evidence="2">
    <location>
        <begin position="230"/>
        <end position="246"/>
    </location>
</feature>
<feature type="transmembrane region" description="Helical" evidence="2">
    <location>
        <begin position="475"/>
        <end position="493"/>
    </location>
</feature>
<dbReference type="Proteomes" id="UP000319263">
    <property type="component" value="Chromosome"/>
</dbReference>
<protein>
    <submittedName>
        <fullName evidence="3">MFS transporter</fullName>
    </submittedName>
</protein>
<keyword evidence="2" id="KW-0472">Membrane</keyword>
<feature type="transmembrane region" description="Helical" evidence="2">
    <location>
        <begin position="109"/>
        <end position="128"/>
    </location>
</feature>
<dbReference type="InterPro" id="IPR011701">
    <property type="entry name" value="MFS"/>
</dbReference>
<sequence>MGWRDEEASVRPGRCRRRRGAGPAVQPQDRRGGPVGRGHRPRQPGRRVQPPLTLISSVEPLPLPKHRGGRAALAVIGLLLVAACLRSAITSVGPVLDQIGAATGLGSGALGLLAALPLLAFAGMSPLSHLAARRFGTDRMVLVSLGVLAVGLLLRSLPVPGLLWFGTLAIGVGIAVGNVLVPAVVKRDFPTHISRLTGSYTATMNTFAALASGLSVPIAAWAVGGWRTAIGIWIIPAALALIVWAARMRWVPGGDSSVRGRAGVALSGAVDVDHGRPDHAAADSDVDHEEVGHSGRSVAGRRVADPSATVRPMWRSALAWQVTLHMGLQSTVFYTLVNWLPSIEADRGVSAATSGAHLFIYQLVGIGAAFGVSLLMNRRHDQRGIAVLVVSPMIIALLGMLLLPQLVVVWVILAGMTSGSSITLALALIGLRTADASATARLSGMAQGLGYLLAAGGPIAAGAIRGLTGSWLPEIILLLALTVAQGTFGVLAGRNRTIG</sequence>
<reference evidence="3 4" key="1">
    <citation type="submission" date="2019-07" db="EMBL/GenBank/DDBJ databases">
        <title>Microlunatus dokdonensis sp. nov. isolated from the rhizospheric soil of the wild plant Elymus tsukushiensis.</title>
        <authorList>
            <person name="Ghim S.-Y."/>
            <person name="Hwang Y.-J."/>
            <person name="Son J.-S."/>
            <person name="Shin J.-H."/>
        </authorList>
    </citation>
    <scope>NUCLEOTIDE SEQUENCE [LARGE SCALE GENOMIC DNA]</scope>
    <source>
        <strain evidence="3 4">KUDC0627</strain>
    </source>
</reference>
<feature type="region of interest" description="Disordered" evidence="1">
    <location>
        <begin position="275"/>
        <end position="298"/>
    </location>
</feature>
<feature type="transmembrane region" description="Helical" evidence="2">
    <location>
        <begin position="163"/>
        <end position="185"/>
    </location>
</feature>
<feature type="transmembrane region" description="Helical" evidence="2">
    <location>
        <begin position="359"/>
        <end position="377"/>
    </location>
</feature>
<dbReference type="InterPro" id="IPR052524">
    <property type="entry name" value="MFS_Cyanate_Porter"/>
</dbReference>
<dbReference type="PANTHER" id="PTHR23523">
    <property type="match status" value="1"/>
</dbReference>
<evidence type="ECO:0000256" key="2">
    <source>
        <dbReference type="SAM" id="Phobius"/>
    </source>
</evidence>
<dbReference type="PANTHER" id="PTHR23523:SF2">
    <property type="entry name" value="2-NITROIMIDAZOLE TRANSPORTER"/>
    <property type="match status" value="1"/>
</dbReference>
<dbReference type="Pfam" id="PF07690">
    <property type="entry name" value="MFS_1"/>
    <property type="match status" value="1"/>
</dbReference>
<dbReference type="OrthoDB" id="5317164at2"/>
<dbReference type="InterPro" id="IPR036259">
    <property type="entry name" value="MFS_trans_sf"/>
</dbReference>
<keyword evidence="4" id="KW-1185">Reference proteome</keyword>
<evidence type="ECO:0000256" key="1">
    <source>
        <dbReference type="SAM" id="MobiDB-lite"/>
    </source>
</evidence>
<feature type="transmembrane region" description="Helical" evidence="2">
    <location>
        <begin position="449"/>
        <end position="469"/>
    </location>
</feature>
<keyword evidence="2" id="KW-0812">Transmembrane</keyword>
<feature type="region of interest" description="Disordered" evidence="1">
    <location>
        <begin position="1"/>
        <end position="50"/>
    </location>
</feature>
<keyword evidence="2" id="KW-1133">Transmembrane helix</keyword>
<dbReference type="EMBL" id="CP041692">
    <property type="protein sequence ID" value="QDP94784.1"/>
    <property type="molecule type" value="Genomic_DNA"/>
</dbReference>
<feature type="transmembrane region" description="Helical" evidence="2">
    <location>
        <begin position="206"/>
        <end position="224"/>
    </location>
</feature>
<dbReference type="Gene3D" id="1.20.1250.20">
    <property type="entry name" value="MFS general substrate transporter like domains"/>
    <property type="match status" value="1"/>
</dbReference>
<dbReference type="SUPFAM" id="SSF103473">
    <property type="entry name" value="MFS general substrate transporter"/>
    <property type="match status" value="1"/>
</dbReference>
<dbReference type="AlphaFoldDB" id="A0A516PUB3"/>
<feature type="transmembrane region" description="Helical" evidence="2">
    <location>
        <begin position="71"/>
        <end position="89"/>
    </location>
</feature>
<name>A0A516PUB3_9ACTN</name>
<proteinExistence type="predicted"/>
<evidence type="ECO:0000313" key="3">
    <source>
        <dbReference type="EMBL" id="QDP94784.1"/>
    </source>
</evidence>
<organism evidence="3 4">
    <name type="scientific">Microlunatus elymi</name>
    <dbReference type="NCBI Taxonomy" id="2596828"/>
    <lineage>
        <taxon>Bacteria</taxon>
        <taxon>Bacillati</taxon>
        <taxon>Actinomycetota</taxon>
        <taxon>Actinomycetes</taxon>
        <taxon>Propionibacteriales</taxon>
        <taxon>Propionibacteriaceae</taxon>
        <taxon>Microlunatus</taxon>
    </lineage>
</organism>
<dbReference type="GO" id="GO:0022857">
    <property type="term" value="F:transmembrane transporter activity"/>
    <property type="evidence" value="ECO:0007669"/>
    <property type="project" value="InterPro"/>
</dbReference>
<feature type="transmembrane region" description="Helical" evidence="2">
    <location>
        <begin position="317"/>
        <end position="339"/>
    </location>
</feature>
<accession>A0A516PUB3</accession>
<gene>
    <name evidence="3" type="ORF">FOE78_01610</name>
</gene>
<feature type="transmembrane region" description="Helical" evidence="2">
    <location>
        <begin position="140"/>
        <end position="157"/>
    </location>
</feature>
<feature type="transmembrane region" description="Helical" evidence="2">
    <location>
        <begin position="384"/>
        <end position="403"/>
    </location>
</feature>
<feature type="transmembrane region" description="Helical" evidence="2">
    <location>
        <begin position="409"/>
        <end position="429"/>
    </location>
</feature>